<dbReference type="GO" id="GO:0016791">
    <property type="term" value="F:phosphatase activity"/>
    <property type="evidence" value="ECO:0007669"/>
    <property type="project" value="TreeGrafter"/>
</dbReference>
<dbReference type="NCBIfam" id="TIGR01509">
    <property type="entry name" value="HAD-SF-IA-v3"/>
    <property type="match status" value="1"/>
</dbReference>
<keyword evidence="3 5" id="KW-0378">Hydrolase</keyword>
<organism evidence="5 6">
    <name type="scientific">Tolypothrix tenuis PCC 7101</name>
    <dbReference type="NCBI Taxonomy" id="231146"/>
    <lineage>
        <taxon>Bacteria</taxon>
        <taxon>Bacillati</taxon>
        <taxon>Cyanobacteriota</taxon>
        <taxon>Cyanophyceae</taxon>
        <taxon>Nostocales</taxon>
        <taxon>Tolypothrichaceae</taxon>
        <taxon>Tolypothrix</taxon>
    </lineage>
</organism>
<dbReference type="Proteomes" id="UP000218785">
    <property type="component" value="Chromosome"/>
</dbReference>
<dbReference type="SFLD" id="SFLDG01129">
    <property type="entry name" value="C1.5:_HAD__Beta-PGM__Phosphata"/>
    <property type="match status" value="1"/>
</dbReference>
<dbReference type="Gene3D" id="1.10.150.520">
    <property type="match status" value="1"/>
</dbReference>
<keyword evidence="4" id="KW-0460">Magnesium</keyword>
<sequence length="220" mass="25309">MIRAILFDLDGTLLDRDASIKHFITHQYDRFPAELDKIAKKDYISRFIELDCRGYVWKDKVYQTLVREFGIEAISWADLLEDYEINFMHSCIPFVNLLETLEALTKAGYLLGIITNGLGKFQQRTIQGLGIEKYFQTILISEFEGIRKPDAEIFLRALRNLSILPNESVFIGDHPQTDVMGAKRMGMKSIWKRDLGWQAPEHPDAIIDNLSELPGIVASW</sequence>
<protein>
    <submittedName>
        <fullName evidence="5">HAD-superfamily hydrolase</fullName>
    </submittedName>
</protein>
<dbReference type="InterPro" id="IPR023214">
    <property type="entry name" value="HAD_sf"/>
</dbReference>
<dbReference type="InterPro" id="IPR041492">
    <property type="entry name" value="HAD_2"/>
</dbReference>
<dbReference type="AlphaFoldDB" id="A0A1Z4N0D3"/>
<dbReference type="InterPro" id="IPR051400">
    <property type="entry name" value="HAD-like_hydrolase"/>
</dbReference>
<dbReference type="KEGG" id="ttq:NIES37_31530"/>
<reference evidence="5 6" key="1">
    <citation type="submission" date="2017-06" db="EMBL/GenBank/DDBJ databases">
        <title>Genome sequencing of cyanobaciteial culture collection at National Institute for Environmental Studies (NIES).</title>
        <authorList>
            <person name="Hirose Y."/>
            <person name="Shimura Y."/>
            <person name="Fujisawa T."/>
            <person name="Nakamura Y."/>
            <person name="Kawachi M."/>
        </authorList>
    </citation>
    <scope>NUCLEOTIDE SEQUENCE [LARGE SCALE GENOMIC DNA]</scope>
    <source>
        <strain evidence="5 6">NIES-37</strain>
    </source>
</reference>
<keyword evidence="2" id="KW-0479">Metal-binding</keyword>
<dbReference type="SFLD" id="SFLDS00003">
    <property type="entry name" value="Haloacid_Dehalogenase"/>
    <property type="match status" value="1"/>
</dbReference>
<evidence type="ECO:0000313" key="6">
    <source>
        <dbReference type="Proteomes" id="UP000218785"/>
    </source>
</evidence>
<dbReference type="Gene3D" id="3.40.50.1000">
    <property type="entry name" value="HAD superfamily/HAD-like"/>
    <property type="match status" value="1"/>
</dbReference>
<proteinExistence type="predicted"/>
<dbReference type="SUPFAM" id="SSF56784">
    <property type="entry name" value="HAD-like"/>
    <property type="match status" value="1"/>
</dbReference>
<keyword evidence="6" id="KW-1185">Reference proteome</keyword>
<evidence type="ECO:0000256" key="4">
    <source>
        <dbReference type="ARBA" id="ARBA00022842"/>
    </source>
</evidence>
<evidence type="ECO:0000256" key="2">
    <source>
        <dbReference type="ARBA" id="ARBA00022723"/>
    </source>
</evidence>
<dbReference type="InterPro" id="IPR036412">
    <property type="entry name" value="HAD-like_sf"/>
</dbReference>
<dbReference type="PRINTS" id="PR00413">
    <property type="entry name" value="HADHALOGNASE"/>
</dbReference>
<dbReference type="NCBIfam" id="TIGR01549">
    <property type="entry name" value="HAD-SF-IA-v1"/>
    <property type="match status" value="1"/>
</dbReference>
<comment type="cofactor">
    <cofactor evidence="1">
        <name>Mg(2+)</name>
        <dbReference type="ChEBI" id="CHEBI:18420"/>
    </cofactor>
</comment>
<dbReference type="RefSeq" id="WP_096577116.1">
    <property type="nucleotide sequence ID" value="NZ_CAWNJS010000001.1"/>
</dbReference>
<dbReference type="InterPro" id="IPR006439">
    <property type="entry name" value="HAD-SF_hydro_IA"/>
</dbReference>
<gene>
    <name evidence="5" type="ORF">NIES37_31530</name>
</gene>
<evidence type="ECO:0000256" key="1">
    <source>
        <dbReference type="ARBA" id="ARBA00001946"/>
    </source>
</evidence>
<dbReference type="GO" id="GO:0044281">
    <property type="term" value="P:small molecule metabolic process"/>
    <property type="evidence" value="ECO:0007669"/>
    <property type="project" value="UniProtKB-ARBA"/>
</dbReference>
<dbReference type="GO" id="GO:0046872">
    <property type="term" value="F:metal ion binding"/>
    <property type="evidence" value="ECO:0007669"/>
    <property type="project" value="UniProtKB-KW"/>
</dbReference>
<evidence type="ECO:0000313" key="5">
    <source>
        <dbReference type="EMBL" id="BAY99174.1"/>
    </source>
</evidence>
<name>A0A1Z4N0D3_9CYAN</name>
<dbReference type="PANTHER" id="PTHR46470:SF2">
    <property type="entry name" value="GLYCERALDEHYDE 3-PHOSPHATE PHOSPHATASE"/>
    <property type="match status" value="1"/>
</dbReference>
<accession>A0A1Z4N0D3</accession>
<dbReference type="EMBL" id="AP018248">
    <property type="protein sequence ID" value="BAY99174.1"/>
    <property type="molecule type" value="Genomic_DNA"/>
</dbReference>
<dbReference type="PANTHER" id="PTHR46470">
    <property type="entry name" value="N-ACYLNEURAMINATE-9-PHOSPHATASE"/>
    <property type="match status" value="1"/>
</dbReference>
<evidence type="ECO:0000256" key="3">
    <source>
        <dbReference type="ARBA" id="ARBA00022801"/>
    </source>
</evidence>
<dbReference type="Pfam" id="PF13419">
    <property type="entry name" value="HAD_2"/>
    <property type="match status" value="1"/>
</dbReference>